<accession>A0A811PPJ0</accession>
<feature type="region of interest" description="Disordered" evidence="1">
    <location>
        <begin position="256"/>
        <end position="310"/>
    </location>
</feature>
<keyword evidence="2" id="KW-0812">Transmembrane</keyword>
<feature type="compositionally biased region" description="Acidic residues" evidence="1">
    <location>
        <begin position="275"/>
        <end position="287"/>
    </location>
</feature>
<proteinExistence type="predicted"/>
<evidence type="ECO:0000256" key="1">
    <source>
        <dbReference type="SAM" id="MobiDB-lite"/>
    </source>
</evidence>
<keyword evidence="4" id="KW-1185">Reference proteome</keyword>
<feature type="region of interest" description="Disordered" evidence="1">
    <location>
        <begin position="532"/>
        <end position="554"/>
    </location>
</feature>
<feature type="region of interest" description="Disordered" evidence="1">
    <location>
        <begin position="584"/>
        <end position="603"/>
    </location>
</feature>
<feature type="region of interest" description="Disordered" evidence="1">
    <location>
        <begin position="476"/>
        <end position="498"/>
    </location>
</feature>
<feature type="region of interest" description="Disordered" evidence="1">
    <location>
        <begin position="1"/>
        <end position="40"/>
    </location>
</feature>
<dbReference type="AlphaFoldDB" id="A0A811PPJ0"/>
<evidence type="ECO:0000313" key="4">
    <source>
        <dbReference type="Proteomes" id="UP000604825"/>
    </source>
</evidence>
<feature type="transmembrane region" description="Helical" evidence="2">
    <location>
        <begin position="908"/>
        <end position="928"/>
    </location>
</feature>
<organism evidence="3 4">
    <name type="scientific">Miscanthus lutarioriparius</name>
    <dbReference type="NCBI Taxonomy" id="422564"/>
    <lineage>
        <taxon>Eukaryota</taxon>
        <taxon>Viridiplantae</taxon>
        <taxon>Streptophyta</taxon>
        <taxon>Embryophyta</taxon>
        <taxon>Tracheophyta</taxon>
        <taxon>Spermatophyta</taxon>
        <taxon>Magnoliopsida</taxon>
        <taxon>Liliopsida</taxon>
        <taxon>Poales</taxon>
        <taxon>Poaceae</taxon>
        <taxon>PACMAD clade</taxon>
        <taxon>Panicoideae</taxon>
        <taxon>Andropogonodae</taxon>
        <taxon>Andropogoneae</taxon>
        <taxon>Saccharinae</taxon>
        <taxon>Miscanthus</taxon>
    </lineage>
</organism>
<comment type="caution">
    <text evidence="3">The sequence shown here is derived from an EMBL/GenBank/DDBJ whole genome shotgun (WGS) entry which is preliminary data.</text>
</comment>
<evidence type="ECO:0000313" key="3">
    <source>
        <dbReference type="EMBL" id="CAD6247453.1"/>
    </source>
</evidence>
<feature type="region of interest" description="Disordered" evidence="1">
    <location>
        <begin position="620"/>
        <end position="649"/>
    </location>
</feature>
<dbReference type="PANTHER" id="PTHR10004:SF8">
    <property type="entry name" value="OS06G0538200 PROTEIN"/>
    <property type="match status" value="1"/>
</dbReference>
<feature type="compositionally biased region" description="Low complexity" evidence="1">
    <location>
        <begin position="542"/>
        <end position="554"/>
    </location>
</feature>
<reference evidence="3" key="1">
    <citation type="submission" date="2020-10" db="EMBL/GenBank/DDBJ databases">
        <authorList>
            <person name="Han B."/>
            <person name="Lu T."/>
            <person name="Zhao Q."/>
            <person name="Huang X."/>
            <person name="Zhao Y."/>
        </authorList>
    </citation>
    <scope>NUCLEOTIDE SEQUENCE</scope>
</reference>
<dbReference type="OrthoDB" id="1935530at2759"/>
<feature type="compositionally biased region" description="Acidic residues" evidence="1">
    <location>
        <begin position="584"/>
        <end position="595"/>
    </location>
</feature>
<gene>
    <name evidence="3" type="ORF">NCGR_LOCUS31646</name>
</gene>
<dbReference type="PANTHER" id="PTHR10004">
    <property type="entry name" value="OS06G0538200 PROTEIN"/>
    <property type="match status" value="1"/>
</dbReference>
<name>A0A811PPJ0_9POAL</name>
<dbReference type="Proteomes" id="UP000604825">
    <property type="component" value="Unassembled WGS sequence"/>
</dbReference>
<dbReference type="EMBL" id="CAJGYO010000007">
    <property type="protein sequence ID" value="CAD6247453.1"/>
    <property type="molecule type" value="Genomic_DNA"/>
</dbReference>
<sequence>MPDSADPLPTQPSPDPDMPPRKPLAGGGGKKLKKPLTDKQRAAAEQRLSHLRAHLNLRPLESPAAGARALPPLQEAALDALGLLDFFRLDLQSDAPRPDLIAPLVAYYDPACKRSFVRGVRVAVSRHDLTRALCLPPKPASAAPAPADVDPAAVVPAVMQLLHDYVLLPFQGDDMCILPQEVVAAEQAVREGAAHRVDWGGLIWGLVEKEMLELPKREDGLCYYGPHLQRLIYAQKPHLLALVEEGPVPEVSADVEMEEEDGDVDLKSKSLVELEPGDGDGDGDGDAGNDVRSKSLEESELGNAGARNDGLDELELGDAVTRNKVMEELCLGDVDARNNSIEELEVVEEYARIKSLNECEAVDVDPDAMDNNIDEMETVNEDARSKSLNESEAVHVDPDAMDNNIDEMETVNEDARTKSLDESEAVDVDPDAMDSNIDEMDAVNEDARSKSMNESEAVDAINNNIVKLDAVNEDARSKSLNDESEPVEEDVKGPSFDDMNTVDEHVNGTNTDGLCLGFVAVEAVPAVHEARLDNNEETTEEAPAGGDDVPGGDDVAVPTDVDGEEPSVEAVVVTQEVVAVADELGDEEAEGDEERDAMGLSLGFNSTNGYGAMDVEEETNVENLDEDESDSGNEEAEESEDDAFDVNDGEDMNWRIGDGQGDEGMSHSLQRCNTFGGMEFENLNKGEAEMRDELRFDDFPARASLERMTSSNLLQALNSIPSSYNVAENVHDLPSGDFLAMGADAHKSGVDLGPGSSYLFGNNGKRNIDDIDGYNGNMQVQEEFPQSNQHKRMRHSNSSNISPGSAFFNASFSVPIQNLMVEASRLYEKNEQKLQNLQFEKQQWSHMLQQKEAIIQSLNSARFEQQNKYQAELRHFEHDLNVMAQLVTTYKKALKQTRASFDEYRKKFPAMFLFMVMLLAACGLVLGVRELEKRRCEEEQQKIAMVNGMIERFQYEWFSKQDEWGLSVNSLWSRVERLYKEIQLLKENRRARFATPATEESIPATEE</sequence>
<keyword evidence="2" id="KW-0472">Membrane</keyword>
<evidence type="ECO:0000256" key="2">
    <source>
        <dbReference type="SAM" id="Phobius"/>
    </source>
</evidence>
<keyword evidence="2" id="KW-1133">Transmembrane helix</keyword>
<protein>
    <submittedName>
        <fullName evidence="3">Uncharacterized protein</fullName>
    </submittedName>
</protein>